<evidence type="ECO:0000256" key="1">
    <source>
        <dbReference type="SAM" id="MobiDB-lite"/>
    </source>
</evidence>
<reference evidence="2 3" key="1">
    <citation type="submission" date="2021-05" db="EMBL/GenBank/DDBJ databases">
        <title>Genome Assembly of Synthetic Allotetraploid Brassica napus Reveals Homoeologous Exchanges between Subgenomes.</title>
        <authorList>
            <person name="Davis J.T."/>
        </authorList>
    </citation>
    <scope>NUCLEOTIDE SEQUENCE [LARGE SCALE GENOMIC DNA]</scope>
    <source>
        <strain evidence="3">cv. Da-Ae</strain>
        <tissue evidence="2">Seedling</tissue>
    </source>
</reference>
<comment type="caution">
    <text evidence="2">The sequence shown here is derived from an EMBL/GenBank/DDBJ whole genome shotgun (WGS) entry which is preliminary data.</text>
</comment>
<dbReference type="EMBL" id="JAGKQM010000015">
    <property type="protein sequence ID" value="KAH0876662.1"/>
    <property type="molecule type" value="Genomic_DNA"/>
</dbReference>
<dbReference type="Proteomes" id="UP000824890">
    <property type="component" value="Unassembled WGS sequence"/>
</dbReference>
<evidence type="ECO:0000313" key="3">
    <source>
        <dbReference type="Proteomes" id="UP000824890"/>
    </source>
</evidence>
<feature type="compositionally biased region" description="Polar residues" evidence="1">
    <location>
        <begin position="108"/>
        <end position="117"/>
    </location>
</feature>
<feature type="compositionally biased region" description="Acidic residues" evidence="1">
    <location>
        <begin position="204"/>
        <end position="229"/>
    </location>
</feature>
<evidence type="ECO:0000313" key="2">
    <source>
        <dbReference type="EMBL" id="KAH0876662.1"/>
    </source>
</evidence>
<feature type="region of interest" description="Disordered" evidence="1">
    <location>
        <begin position="23"/>
        <end position="124"/>
    </location>
</feature>
<protein>
    <submittedName>
        <fullName evidence="2">Uncharacterized protein</fullName>
    </submittedName>
</protein>
<gene>
    <name evidence="2" type="ORF">HID58_064056</name>
</gene>
<feature type="non-terminal residue" evidence="2">
    <location>
        <position position="1"/>
    </location>
</feature>
<organism evidence="2 3">
    <name type="scientific">Brassica napus</name>
    <name type="common">Rape</name>
    <dbReference type="NCBI Taxonomy" id="3708"/>
    <lineage>
        <taxon>Eukaryota</taxon>
        <taxon>Viridiplantae</taxon>
        <taxon>Streptophyta</taxon>
        <taxon>Embryophyta</taxon>
        <taxon>Tracheophyta</taxon>
        <taxon>Spermatophyta</taxon>
        <taxon>Magnoliopsida</taxon>
        <taxon>eudicotyledons</taxon>
        <taxon>Gunneridae</taxon>
        <taxon>Pentapetalae</taxon>
        <taxon>rosids</taxon>
        <taxon>malvids</taxon>
        <taxon>Brassicales</taxon>
        <taxon>Brassicaceae</taxon>
        <taxon>Brassiceae</taxon>
        <taxon>Brassica</taxon>
    </lineage>
</organism>
<name>A0ABQ7Z8X2_BRANA</name>
<keyword evidence="3" id="KW-1185">Reference proteome</keyword>
<accession>A0ABQ7Z8X2</accession>
<feature type="region of interest" description="Disordered" evidence="1">
    <location>
        <begin position="198"/>
        <end position="229"/>
    </location>
</feature>
<sequence length="229" mass="25217">CRDSLLLFLSNPRPLNFISLKPPPVSMMAGTKRRNKTGKSAAKTPSPLPSQYTFVPRSTAPLPLPNRRSGPSVSDYPPPAQLFQTSTAQPPAASDPVRQAPPPPRPRGSQTSATEQSPPCKLKTPTAHNLQKAIHPTLSEDQMRVLNGLLSQPGRERYTQVLSPTFEPGTTCWSVVPTDDDNELFLKFLSANNPMYVEFKASNQDEEEDDDDDEEEEDGDDDEDGEDDD</sequence>
<proteinExistence type="predicted"/>